<dbReference type="InterPro" id="IPR006011">
    <property type="entry name" value="Syntaxin_N"/>
</dbReference>
<keyword evidence="4 11" id="KW-0812">Transmembrane</keyword>
<keyword evidence="9 11" id="KW-0472">Membrane</keyword>
<evidence type="ECO:0000256" key="11">
    <source>
        <dbReference type="SAM" id="Phobius"/>
    </source>
</evidence>
<dbReference type="GeneID" id="9687392"/>
<evidence type="ECO:0000256" key="2">
    <source>
        <dbReference type="ARBA" id="ARBA00009063"/>
    </source>
</evidence>
<dbReference type="SMART" id="SM00397">
    <property type="entry name" value="t_SNARE"/>
    <property type="match status" value="1"/>
</dbReference>
<dbReference type="GO" id="GO:0006886">
    <property type="term" value="P:intracellular protein transport"/>
    <property type="evidence" value="ECO:0007669"/>
    <property type="project" value="TreeGrafter"/>
</dbReference>
<name>C1N1P6_MICPC</name>
<proteinExistence type="inferred from homology"/>
<dbReference type="Proteomes" id="UP000001876">
    <property type="component" value="Unassembled WGS sequence"/>
</dbReference>
<comment type="subcellular location">
    <subcellularLocation>
        <location evidence="1">Golgi apparatus membrane</location>
        <topology evidence="1">Single-pass type IV membrane protein</topology>
    </subcellularLocation>
</comment>
<evidence type="ECO:0000256" key="5">
    <source>
        <dbReference type="ARBA" id="ARBA00022927"/>
    </source>
</evidence>
<dbReference type="GO" id="GO:0000139">
    <property type="term" value="C:Golgi membrane"/>
    <property type="evidence" value="ECO:0007669"/>
    <property type="project" value="UniProtKB-SubCell"/>
</dbReference>
<evidence type="ECO:0000313" key="14">
    <source>
        <dbReference type="Proteomes" id="UP000001876"/>
    </source>
</evidence>
<dbReference type="AlphaFoldDB" id="C1N1P6"/>
<dbReference type="InterPro" id="IPR010989">
    <property type="entry name" value="SNARE"/>
</dbReference>
<dbReference type="SUPFAM" id="SSF47661">
    <property type="entry name" value="t-snare proteins"/>
    <property type="match status" value="1"/>
</dbReference>
<dbReference type="GO" id="GO:0000149">
    <property type="term" value="F:SNARE binding"/>
    <property type="evidence" value="ECO:0007669"/>
    <property type="project" value="TreeGrafter"/>
</dbReference>
<comment type="similarity">
    <text evidence="2">Belongs to the syntaxin family.</text>
</comment>
<evidence type="ECO:0000256" key="7">
    <source>
        <dbReference type="ARBA" id="ARBA00023034"/>
    </source>
</evidence>
<dbReference type="InterPro" id="IPR000727">
    <property type="entry name" value="T_SNARE_dom"/>
</dbReference>
<keyword evidence="3" id="KW-0813">Transport</keyword>
<dbReference type="GO" id="GO:0005484">
    <property type="term" value="F:SNAP receptor activity"/>
    <property type="evidence" value="ECO:0007669"/>
    <property type="project" value="TreeGrafter"/>
</dbReference>
<evidence type="ECO:0000256" key="1">
    <source>
        <dbReference type="ARBA" id="ARBA00004409"/>
    </source>
</evidence>
<evidence type="ECO:0000256" key="8">
    <source>
        <dbReference type="ARBA" id="ARBA00023054"/>
    </source>
</evidence>
<dbReference type="PROSITE" id="PS50192">
    <property type="entry name" value="T_SNARE"/>
    <property type="match status" value="1"/>
</dbReference>
<dbReference type="STRING" id="564608.C1N1P6"/>
<reference evidence="13 14" key="1">
    <citation type="journal article" date="2009" name="Science">
        <title>Green evolution and dynamic adaptations revealed by genomes of the marine picoeukaryotes Micromonas.</title>
        <authorList>
            <person name="Worden A.Z."/>
            <person name="Lee J.H."/>
            <person name="Mock T."/>
            <person name="Rouze P."/>
            <person name="Simmons M.P."/>
            <person name="Aerts A.L."/>
            <person name="Allen A.E."/>
            <person name="Cuvelier M.L."/>
            <person name="Derelle E."/>
            <person name="Everett M.V."/>
            <person name="Foulon E."/>
            <person name="Grimwood J."/>
            <person name="Gundlach H."/>
            <person name="Henrissat B."/>
            <person name="Napoli C."/>
            <person name="McDonald S.M."/>
            <person name="Parker M.S."/>
            <person name="Rombauts S."/>
            <person name="Salamov A."/>
            <person name="Von Dassow P."/>
            <person name="Badger J.H."/>
            <person name="Coutinho P.M."/>
            <person name="Demir E."/>
            <person name="Dubchak I."/>
            <person name="Gentemann C."/>
            <person name="Eikrem W."/>
            <person name="Gready J.E."/>
            <person name="John U."/>
            <person name="Lanier W."/>
            <person name="Lindquist E.A."/>
            <person name="Lucas S."/>
            <person name="Mayer K.F."/>
            <person name="Moreau H."/>
            <person name="Not F."/>
            <person name="Otillar R."/>
            <person name="Panaud O."/>
            <person name="Pangilinan J."/>
            <person name="Paulsen I."/>
            <person name="Piegu B."/>
            <person name="Poliakov A."/>
            <person name="Robbens S."/>
            <person name="Schmutz J."/>
            <person name="Toulza E."/>
            <person name="Wyss T."/>
            <person name="Zelensky A."/>
            <person name="Zhou K."/>
            <person name="Armbrust E.V."/>
            <person name="Bhattacharya D."/>
            <person name="Goodenough U.W."/>
            <person name="Van de Peer Y."/>
            <person name="Grigoriev I.V."/>
        </authorList>
    </citation>
    <scope>NUCLEOTIDE SEQUENCE [LARGE SCALE GENOMIC DNA]</scope>
    <source>
        <strain evidence="13 14">CCMP1545</strain>
    </source>
</reference>
<feature type="region of interest" description="Disordered" evidence="10">
    <location>
        <begin position="54"/>
        <end position="82"/>
    </location>
</feature>
<sequence>MASQSSHLGAYRNLTDKFIKMRDKARRGDALRDDSEIDHRREAASTRLLEAAIESSSSMGAGGGDVAIDIPDGRGGRGGRGASLPPAWVDFSEEASGDIARIKEKIKELAAAHAKALLPTFDEMGGADDHVVEMVTQDATRLFKRCEGRLQRLSAPGVCTTREDATIVKNVQRKLAVELQALSMEFRKMQRSYLARLKSQQDRGPGARGVDDVFGFVDAAGGSGSGSGGGGWGDESAQDQDMGFTDVQLQRVDRSEAMSFERDQEVMKILESVNDLSNVMKDLSVLIIDQGSILDRIDYNCEQVAMTVDDGRKQLIKAETHQKNSRMIICIYFLMVMCGIMTLVVVFQKM</sequence>
<protein>
    <submittedName>
        <fullName evidence="13">Predicted protein</fullName>
    </submittedName>
</protein>
<evidence type="ECO:0000259" key="12">
    <source>
        <dbReference type="PROSITE" id="PS50192"/>
    </source>
</evidence>
<dbReference type="Gene3D" id="1.20.58.70">
    <property type="match status" value="1"/>
</dbReference>
<evidence type="ECO:0000256" key="3">
    <source>
        <dbReference type="ARBA" id="ARBA00022448"/>
    </source>
</evidence>
<keyword evidence="7" id="KW-0333">Golgi apparatus</keyword>
<feature type="domain" description="T-SNARE coiled-coil homology" evidence="12">
    <location>
        <begin position="256"/>
        <end position="318"/>
    </location>
</feature>
<dbReference type="OMA" id="DFRRCHA"/>
<keyword evidence="8" id="KW-0175">Coiled coil</keyword>
<dbReference type="RefSeq" id="XP_003062153.1">
    <property type="nucleotide sequence ID" value="XM_003062107.1"/>
</dbReference>
<dbReference type="GO" id="GO:0031201">
    <property type="term" value="C:SNARE complex"/>
    <property type="evidence" value="ECO:0007669"/>
    <property type="project" value="TreeGrafter"/>
</dbReference>
<gene>
    <name evidence="13" type="ORF">MICPUCDRAFT_51684</name>
</gene>
<keyword evidence="5" id="KW-0653">Protein transport</keyword>
<dbReference type="CDD" id="cd15845">
    <property type="entry name" value="SNARE_syntaxin16"/>
    <property type="match status" value="1"/>
</dbReference>
<evidence type="ECO:0000256" key="10">
    <source>
        <dbReference type="SAM" id="MobiDB-lite"/>
    </source>
</evidence>
<dbReference type="EMBL" id="GG663745">
    <property type="protein sequence ID" value="EEH53865.1"/>
    <property type="molecule type" value="Genomic_DNA"/>
</dbReference>
<dbReference type="Pfam" id="PF05739">
    <property type="entry name" value="SNARE"/>
    <property type="match status" value="1"/>
</dbReference>
<dbReference type="SMART" id="SM00503">
    <property type="entry name" value="SynN"/>
    <property type="match status" value="1"/>
</dbReference>
<keyword evidence="14" id="KW-1185">Reference proteome</keyword>
<dbReference type="PANTHER" id="PTHR19957:SF83">
    <property type="entry name" value="SYNTAXIN-16"/>
    <property type="match status" value="1"/>
</dbReference>
<evidence type="ECO:0000256" key="6">
    <source>
        <dbReference type="ARBA" id="ARBA00022989"/>
    </source>
</evidence>
<organism evidence="14">
    <name type="scientific">Micromonas pusilla (strain CCMP1545)</name>
    <name type="common">Picoplanktonic green alga</name>
    <dbReference type="NCBI Taxonomy" id="564608"/>
    <lineage>
        <taxon>Eukaryota</taxon>
        <taxon>Viridiplantae</taxon>
        <taxon>Chlorophyta</taxon>
        <taxon>Mamiellophyceae</taxon>
        <taxon>Mamiellales</taxon>
        <taxon>Mamiellaceae</taxon>
        <taxon>Micromonas</taxon>
    </lineage>
</organism>
<keyword evidence="6 11" id="KW-1133">Transmembrane helix</keyword>
<dbReference type="PANTHER" id="PTHR19957">
    <property type="entry name" value="SYNTAXIN"/>
    <property type="match status" value="1"/>
</dbReference>
<dbReference type="OrthoDB" id="10251371at2759"/>
<dbReference type="InterPro" id="IPR045242">
    <property type="entry name" value="Syntaxin"/>
</dbReference>
<dbReference type="KEGG" id="mpp:MICPUCDRAFT_51684"/>
<dbReference type="eggNOG" id="KOG0809">
    <property type="taxonomic scope" value="Eukaryota"/>
</dbReference>
<feature type="transmembrane region" description="Helical" evidence="11">
    <location>
        <begin position="326"/>
        <end position="347"/>
    </location>
</feature>
<evidence type="ECO:0000313" key="13">
    <source>
        <dbReference type="EMBL" id="EEH53865.1"/>
    </source>
</evidence>
<accession>C1N1P6</accession>
<dbReference type="GO" id="GO:0006906">
    <property type="term" value="P:vesicle fusion"/>
    <property type="evidence" value="ECO:0007669"/>
    <property type="project" value="TreeGrafter"/>
</dbReference>
<dbReference type="GO" id="GO:0048278">
    <property type="term" value="P:vesicle docking"/>
    <property type="evidence" value="ECO:0007669"/>
    <property type="project" value="TreeGrafter"/>
</dbReference>
<evidence type="ECO:0000256" key="4">
    <source>
        <dbReference type="ARBA" id="ARBA00022692"/>
    </source>
</evidence>
<evidence type="ECO:0000256" key="9">
    <source>
        <dbReference type="ARBA" id="ARBA00023136"/>
    </source>
</evidence>